<evidence type="ECO:0000313" key="2">
    <source>
        <dbReference type="EMBL" id="JAW15219.1"/>
    </source>
</evidence>
<organism evidence="2">
    <name type="scientific">Panstrongylus lignarius</name>
    <dbReference type="NCBI Taxonomy" id="156445"/>
    <lineage>
        <taxon>Eukaryota</taxon>
        <taxon>Metazoa</taxon>
        <taxon>Ecdysozoa</taxon>
        <taxon>Arthropoda</taxon>
        <taxon>Hexapoda</taxon>
        <taxon>Insecta</taxon>
        <taxon>Pterygota</taxon>
        <taxon>Neoptera</taxon>
        <taxon>Paraneoptera</taxon>
        <taxon>Hemiptera</taxon>
        <taxon>Heteroptera</taxon>
        <taxon>Panheteroptera</taxon>
        <taxon>Cimicomorpha</taxon>
        <taxon>Reduviidae</taxon>
        <taxon>Triatominae</taxon>
        <taxon>Panstrongylus</taxon>
    </lineage>
</organism>
<dbReference type="EMBL" id="GFTR01001207">
    <property type="protein sequence ID" value="JAW15219.1"/>
    <property type="molecule type" value="Transcribed_RNA"/>
</dbReference>
<keyword evidence="1" id="KW-0812">Transmembrane</keyword>
<feature type="transmembrane region" description="Helical" evidence="1">
    <location>
        <begin position="6"/>
        <end position="28"/>
    </location>
</feature>
<proteinExistence type="predicted"/>
<reference evidence="2" key="1">
    <citation type="journal article" date="2018" name="PLoS Negl. Trop. Dis.">
        <title>An insight into the salivary gland and fat body transcriptome of Panstrongylus lignarius (Hemiptera: Heteroptera), the main vector of Chagas disease in Peru.</title>
        <authorList>
            <person name="Nevoa J.C."/>
            <person name="Mendes M.T."/>
            <person name="da Silva M.V."/>
            <person name="Soares S.C."/>
            <person name="Oliveira C.J.F."/>
            <person name="Ribeiro J.M.C."/>
        </authorList>
    </citation>
    <scope>NUCLEOTIDE SEQUENCE</scope>
</reference>
<dbReference type="AlphaFoldDB" id="A0A224Y445"/>
<sequence length="89" mass="10490">MFFTSILIQNVQLSFLLEFFFLFIVLFSKNFKLGGFAKGMNIYTLFMSFPSEQLHFCVVYRIASETDEIFTSIINIRYFSFSSVRIISH</sequence>
<keyword evidence="1" id="KW-0472">Membrane</keyword>
<name>A0A224Y445_9HEMI</name>
<accession>A0A224Y445</accession>
<keyword evidence="1" id="KW-1133">Transmembrane helix</keyword>
<evidence type="ECO:0000256" key="1">
    <source>
        <dbReference type="SAM" id="Phobius"/>
    </source>
</evidence>
<protein>
    <submittedName>
        <fullName evidence="2">Putative secreted protein</fullName>
    </submittedName>
</protein>